<protein>
    <submittedName>
        <fullName evidence="14">Uncharacterized protein</fullName>
    </submittedName>
</protein>
<dbReference type="InterPro" id="IPR032675">
    <property type="entry name" value="LRR_dom_sf"/>
</dbReference>
<evidence type="ECO:0000259" key="13">
    <source>
        <dbReference type="Pfam" id="PF25019"/>
    </source>
</evidence>
<dbReference type="SUPFAM" id="SSF52058">
    <property type="entry name" value="L domain-like"/>
    <property type="match status" value="2"/>
</dbReference>
<keyword evidence="4" id="KW-0547">Nucleotide-binding</keyword>
<gene>
    <name evidence="14" type="ORF">PVAP13_3NG294900</name>
</gene>
<evidence type="ECO:0000259" key="11">
    <source>
        <dbReference type="Pfam" id="PF23559"/>
    </source>
</evidence>
<organism evidence="14 15">
    <name type="scientific">Panicum virgatum</name>
    <name type="common">Blackwell switchgrass</name>
    <dbReference type="NCBI Taxonomy" id="38727"/>
    <lineage>
        <taxon>Eukaryota</taxon>
        <taxon>Viridiplantae</taxon>
        <taxon>Streptophyta</taxon>
        <taxon>Embryophyta</taxon>
        <taxon>Tracheophyta</taxon>
        <taxon>Spermatophyta</taxon>
        <taxon>Magnoliopsida</taxon>
        <taxon>Liliopsida</taxon>
        <taxon>Poales</taxon>
        <taxon>Poaceae</taxon>
        <taxon>PACMAD clade</taxon>
        <taxon>Panicoideae</taxon>
        <taxon>Panicodae</taxon>
        <taxon>Paniceae</taxon>
        <taxon>Panicinae</taxon>
        <taxon>Panicum</taxon>
        <taxon>Panicum sect. Hiantes</taxon>
    </lineage>
</organism>
<dbReference type="Pfam" id="PF23598">
    <property type="entry name" value="LRR_14"/>
    <property type="match status" value="2"/>
</dbReference>
<evidence type="ECO:0000256" key="3">
    <source>
        <dbReference type="ARBA" id="ARBA00022737"/>
    </source>
</evidence>
<proteinExistence type="inferred from homology"/>
<dbReference type="Gene3D" id="3.80.10.10">
    <property type="entry name" value="Ribonuclease Inhibitor"/>
    <property type="match status" value="4"/>
</dbReference>
<evidence type="ECO:0000259" key="12">
    <source>
        <dbReference type="Pfam" id="PF23598"/>
    </source>
</evidence>
<dbReference type="Pfam" id="PF18052">
    <property type="entry name" value="Rx_N"/>
    <property type="match status" value="1"/>
</dbReference>
<dbReference type="Pfam" id="PF23559">
    <property type="entry name" value="WHD_DRP"/>
    <property type="match status" value="1"/>
</dbReference>
<evidence type="ECO:0000259" key="9">
    <source>
        <dbReference type="Pfam" id="PF00931"/>
    </source>
</evidence>
<dbReference type="Gene3D" id="1.20.5.4130">
    <property type="match status" value="1"/>
</dbReference>
<comment type="similarity">
    <text evidence="1">Belongs to the disease resistance NB-LRR family.</text>
</comment>
<dbReference type="Gene3D" id="1.10.10.10">
    <property type="entry name" value="Winged helix-like DNA-binding domain superfamily/Winged helix DNA-binding domain"/>
    <property type="match status" value="1"/>
</dbReference>
<evidence type="ECO:0000256" key="1">
    <source>
        <dbReference type="ARBA" id="ARBA00008894"/>
    </source>
</evidence>
<sequence length="1359" mass="155858">MASAVPELITGKFGELVWDEATLLWSFKDDVGDLKETMDLLQALMHDADKRQKNQYEGKTVQLWMKKFKSVAYDVEDLLDKLEAIQLIKQTQSKMKLFFSSYNPLLTQLTMAHKIKKLKKELAIIKEDGHHLHLVPNYNTPRLAEQSTNGDTVAWTNEDVDIEMIGRDTEKENIMKLLLRSEAEEHISIIPIVGLGGLGKTTLAQAVLSDKRAKIFDLRVWVFVSANFNLSRIGAIISHTCKSIGSLTSERYTENDDLQTIIEQLKTILPSKRYLIVLDDIWEEDEDNLEKLQQMLQYGGKGSKIILTTRIQRVVEKLDVSVLAKRRIICPVRKSDHVNLSFLSEDDCWNVMRQRALGHNDGISRLESIGREISRKCGGLPLLARSLGFLLSQNKSTEAWEDIRDREIILGMTEDHQTSKTLKSLMLSYYYMPFEVKLCFTYCAVFPKGFTIARDHLIQQWRALGYVQSIDGHHCISYLLGMSFLLISKSSQSSRGDAVAPNKVTMHDLVHDLAKIIAGTELIVSDASEKMAWSGLERRYNRHMRLMNYQKQSKVVKEFPSKIRSLHFTECSRMNLQRKSFSSSKYLRVLDLRGCFIQGEHVPSKKLLLSSIHRLVLLRYLDASGLPMAALPKNLHKLQNMQTLILSNCALESVPDNIGTLLKLCYLDLSDNRSLSKLPISFGELSELSFLKLSGCSNLEELPESIHKLESLRHLDMSDCCALRKLPDNFCDLPKLLFLNLSSCSKLVKLPDSADLKTLEHLNLSDCHDLQNLPRDFGNLYKLEFLNLSDCYKIQVLPDSFCQLKHLKYLDLSDCHDLKKLPECFGNLSALQSLNLASCSKLLALPQSFKNLSKLKHLNLSYCIKLESLCESFGDLKLEVWKFVGCDTLIHNAFNCVTHLPWIKPRYRFLLGTLVWALPETNKFGAPTIHHVRNESNEGCSSIVGLRQSTCQELDIRDLENVCHPEDAQGAKLRDNPELRKLTLHWSFNQDAEKSRLVLENLIPPCTLEEFELHWYGSKSLPNWMLDISSYLPYLVRIRLFYLQTCESLPPLGQLPNIRELDLRHMQSIRKIGKEFYGEEGNCKKLRAIYLDSLENLDEWWTTRSGDEDDEFLIPNLHQLHVSDCPKLRFLPYPPKSMYWYLSDSDEVLPKHGFRQLSSSTLPFQVEIRSRDCSHDKWSRLQHLAPTLEILKLTSFYGMRTMPEVHPCFPFLRNLYLDLKHLEVLPEWLGKISSLEELHICNNNNLAFMPESIRNLTSLKKLNIRDCPRLIESCKGEHAHKISHIPEVLLNGPKFIPAQPLEVPQSKSGLKNHPEPSLQSQPKPEMLSDLQSETETDMQSEPESDLRSKPTRTRIRLAK</sequence>
<evidence type="ECO:0000256" key="7">
    <source>
        <dbReference type="ARBA" id="ARBA00023054"/>
    </source>
</evidence>
<evidence type="ECO:0000256" key="8">
    <source>
        <dbReference type="SAM" id="MobiDB-lite"/>
    </source>
</evidence>
<dbReference type="InterPro" id="IPR056789">
    <property type="entry name" value="LRR_R13L1-DRL21"/>
</dbReference>
<dbReference type="GO" id="GO:0005524">
    <property type="term" value="F:ATP binding"/>
    <property type="evidence" value="ECO:0007669"/>
    <property type="project" value="UniProtKB-KW"/>
</dbReference>
<keyword evidence="7" id="KW-0175">Coiled coil</keyword>
<feature type="compositionally biased region" description="Acidic residues" evidence="8">
    <location>
        <begin position="1332"/>
        <end position="1343"/>
    </location>
</feature>
<dbReference type="Gene3D" id="3.40.50.300">
    <property type="entry name" value="P-loop containing nucleotide triphosphate hydrolases"/>
    <property type="match status" value="1"/>
</dbReference>
<dbReference type="GO" id="GO:0006952">
    <property type="term" value="P:defense response"/>
    <property type="evidence" value="ECO:0007669"/>
    <property type="project" value="UniProtKB-KW"/>
</dbReference>
<evidence type="ECO:0000256" key="4">
    <source>
        <dbReference type="ARBA" id="ARBA00022741"/>
    </source>
</evidence>
<feature type="domain" description="R13L1/DRL21-like LRR repeat region" evidence="13">
    <location>
        <begin position="950"/>
        <end position="1066"/>
    </location>
</feature>
<reference evidence="14" key="1">
    <citation type="submission" date="2020-05" db="EMBL/GenBank/DDBJ databases">
        <title>WGS assembly of Panicum virgatum.</title>
        <authorList>
            <person name="Lovell J.T."/>
            <person name="Jenkins J."/>
            <person name="Shu S."/>
            <person name="Juenger T.E."/>
            <person name="Schmutz J."/>
        </authorList>
    </citation>
    <scope>NUCLEOTIDE SEQUENCE</scope>
    <source>
        <strain evidence="14">AP13</strain>
    </source>
</reference>
<evidence type="ECO:0000256" key="6">
    <source>
        <dbReference type="ARBA" id="ARBA00022840"/>
    </source>
</evidence>
<dbReference type="InterPro" id="IPR036388">
    <property type="entry name" value="WH-like_DNA-bd_sf"/>
</dbReference>
<feature type="region of interest" description="Disordered" evidence="8">
    <location>
        <begin position="1300"/>
        <end position="1359"/>
    </location>
</feature>
<dbReference type="EMBL" id="CM029042">
    <property type="protein sequence ID" value="KAG2621998.1"/>
    <property type="molecule type" value="Genomic_DNA"/>
</dbReference>
<keyword evidence="2" id="KW-0433">Leucine-rich repeat</keyword>
<feature type="domain" description="NB-ARC" evidence="9">
    <location>
        <begin position="168"/>
        <end position="356"/>
    </location>
</feature>
<keyword evidence="5" id="KW-0611">Plant defense</keyword>
<feature type="domain" description="Disease resistance R13L4/SHOC-2-like LRR" evidence="12">
    <location>
        <begin position="562"/>
        <end position="693"/>
    </location>
</feature>
<evidence type="ECO:0000313" key="14">
    <source>
        <dbReference type="EMBL" id="KAG2621998.1"/>
    </source>
</evidence>
<dbReference type="PRINTS" id="PR00364">
    <property type="entry name" value="DISEASERSIST"/>
</dbReference>
<dbReference type="Pfam" id="PF25019">
    <property type="entry name" value="LRR_R13L1-DRL21"/>
    <property type="match status" value="1"/>
</dbReference>
<dbReference type="InterPro" id="IPR055414">
    <property type="entry name" value="LRR_R13L4/SHOC2-like"/>
</dbReference>
<dbReference type="InterPro" id="IPR027417">
    <property type="entry name" value="P-loop_NTPase"/>
</dbReference>
<feature type="compositionally biased region" description="Basic residues" evidence="8">
    <location>
        <begin position="1349"/>
        <end position="1359"/>
    </location>
</feature>
<dbReference type="InterPro" id="IPR058922">
    <property type="entry name" value="WHD_DRP"/>
</dbReference>
<dbReference type="PANTHER" id="PTHR36766">
    <property type="entry name" value="PLANT BROAD-SPECTRUM MILDEW RESISTANCE PROTEIN RPW8"/>
    <property type="match status" value="1"/>
</dbReference>
<accession>A0A8T0UIV3</accession>
<feature type="domain" description="Disease resistance N-terminal" evidence="10">
    <location>
        <begin position="10"/>
        <end position="94"/>
    </location>
</feature>
<keyword evidence="3" id="KW-0677">Repeat</keyword>
<feature type="domain" description="Disease resistance R13L4/SHOC-2-like LRR" evidence="12">
    <location>
        <begin position="755"/>
        <end position="869"/>
    </location>
</feature>
<evidence type="ECO:0000256" key="5">
    <source>
        <dbReference type="ARBA" id="ARBA00022821"/>
    </source>
</evidence>
<keyword evidence="6" id="KW-0067">ATP-binding</keyword>
<feature type="domain" description="Disease resistance protein winged helix" evidence="11">
    <location>
        <begin position="445"/>
        <end position="514"/>
    </location>
</feature>
<dbReference type="PANTHER" id="PTHR36766:SF40">
    <property type="entry name" value="DISEASE RESISTANCE PROTEIN RGA3"/>
    <property type="match status" value="1"/>
</dbReference>
<comment type="caution">
    <text evidence="14">The sequence shown here is derived from an EMBL/GenBank/DDBJ whole genome shotgun (WGS) entry which is preliminary data.</text>
</comment>
<dbReference type="InterPro" id="IPR042197">
    <property type="entry name" value="Apaf_helical"/>
</dbReference>
<keyword evidence="15" id="KW-1185">Reference proteome</keyword>
<evidence type="ECO:0000256" key="2">
    <source>
        <dbReference type="ARBA" id="ARBA00022614"/>
    </source>
</evidence>
<name>A0A8T0UIV3_PANVG</name>
<dbReference type="Pfam" id="PF00931">
    <property type="entry name" value="NB-ARC"/>
    <property type="match status" value="1"/>
</dbReference>
<dbReference type="InterPro" id="IPR003591">
    <property type="entry name" value="Leu-rich_rpt_typical-subtyp"/>
</dbReference>
<dbReference type="InterPro" id="IPR002182">
    <property type="entry name" value="NB-ARC"/>
</dbReference>
<dbReference type="Proteomes" id="UP000823388">
    <property type="component" value="Chromosome 3N"/>
</dbReference>
<dbReference type="GO" id="GO:0043531">
    <property type="term" value="F:ADP binding"/>
    <property type="evidence" value="ECO:0007669"/>
    <property type="project" value="InterPro"/>
</dbReference>
<evidence type="ECO:0000259" key="10">
    <source>
        <dbReference type="Pfam" id="PF18052"/>
    </source>
</evidence>
<evidence type="ECO:0000313" key="15">
    <source>
        <dbReference type="Proteomes" id="UP000823388"/>
    </source>
</evidence>
<dbReference type="SUPFAM" id="SSF52540">
    <property type="entry name" value="P-loop containing nucleoside triphosphate hydrolases"/>
    <property type="match status" value="1"/>
</dbReference>
<dbReference type="OrthoDB" id="674488at2759"/>
<dbReference type="InterPro" id="IPR041118">
    <property type="entry name" value="Rx_N"/>
</dbReference>
<dbReference type="Gene3D" id="1.10.8.430">
    <property type="entry name" value="Helical domain of apoptotic protease-activating factors"/>
    <property type="match status" value="1"/>
</dbReference>
<dbReference type="SMART" id="SM00369">
    <property type="entry name" value="LRR_TYP"/>
    <property type="match status" value="4"/>
</dbReference>
<dbReference type="GO" id="GO:0051707">
    <property type="term" value="P:response to other organism"/>
    <property type="evidence" value="ECO:0007669"/>
    <property type="project" value="UniProtKB-ARBA"/>
</dbReference>